<accession>A0A0E0PIT0</accession>
<name>A0A0E0PIT0_ORYRU</name>
<feature type="compositionally biased region" description="Basic residues" evidence="1">
    <location>
        <begin position="43"/>
        <end position="71"/>
    </location>
</feature>
<feature type="compositionally biased region" description="Polar residues" evidence="1">
    <location>
        <begin position="1"/>
        <end position="10"/>
    </location>
</feature>
<proteinExistence type="predicted"/>
<feature type="region of interest" description="Disordered" evidence="1">
    <location>
        <begin position="42"/>
        <end position="72"/>
    </location>
</feature>
<organism evidence="2 3">
    <name type="scientific">Oryza rufipogon</name>
    <name type="common">Brownbeard rice</name>
    <name type="synonym">Asian wild rice</name>
    <dbReference type="NCBI Taxonomy" id="4529"/>
    <lineage>
        <taxon>Eukaryota</taxon>
        <taxon>Viridiplantae</taxon>
        <taxon>Streptophyta</taxon>
        <taxon>Embryophyta</taxon>
        <taxon>Tracheophyta</taxon>
        <taxon>Spermatophyta</taxon>
        <taxon>Magnoliopsida</taxon>
        <taxon>Liliopsida</taxon>
        <taxon>Poales</taxon>
        <taxon>Poaceae</taxon>
        <taxon>BOP clade</taxon>
        <taxon>Oryzoideae</taxon>
        <taxon>Oryzeae</taxon>
        <taxon>Oryzinae</taxon>
        <taxon>Oryza</taxon>
    </lineage>
</organism>
<dbReference type="HOGENOM" id="CLU_1557787_0_0_1"/>
<evidence type="ECO:0000313" key="2">
    <source>
        <dbReference type="EnsemblPlants" id="ORUFI05G07140.1"/>
    </source>
</evidence>
<evidence type="ECO:0000256" key="1">
    <source>
        <dbReference type="SAM" id="MobiDB-lite"/>
    </source>
</evidence>
<reference evidence="3" key="1">
    <citation type="submission" date="2013-06" db="EMBL/GenBank/DDBJ databases">
        <authorList>
            <person name="Zhao Q."/>
        </authorList>
    </citation>
    <scope>NUCLEOTIDE SEQUENCE</scope>
    <source>
        <strain evidence="3">cv. W1943</strain>
    </source>
</reference>
<dbReference type="Proteomes" id="UP000008022">
    <property type="component" value="Unassembled WGS sequence"/>
</dbReference>
<feature type="region of interest" description="Disordered" evidence="1">
    <location>
        <begin position="111"/>
        <end position="172"/>
    </location>
</feature>
<feature type="region of interest" description="Disordered" evidence="1">
    <location>
        <begin position="1"/>
        <end position="27"/>
    </location>
</feature>
<dbReference type="EnsemblPlants" id="ORUFI05G07140.1">
    <property type="protein sequence ID" value="ORUFI05G07140.1"/>
    <property type="gene ID" value="ORUFI05G07140"/>
</dbReference>
<dbReference type="Gramene" id="ORUFI05G07140.1">
    <property type="protein sequence ID" value="ORUFI05G07140.1"/>
    <property type="gene ID" value="ORUFI05G07140"/>
</dbReference>
<reference evidence="2" key="2">
    <citation type="submission" date="2015-06" db="UniProtKB">
        <authorList>
            <consortium name="EnsemblPlants"/>
        </authorList>
    </citation>
    <scope>IDENTIFICATION</scope>
</reference>
<sequence>MGTSGFNSGSAAELQGAARVRHRQPQHVLPQARWLRYDQFQQGRRRPPHVAQRHAHLPGHLPRRLPQHHHRDAAAKMRNGAQQLFSSMLGSLSIGRRLLDRRGRHADVDRRGIRAERDGGAAPGPGEVHGQGRGRDGAAQPHCGAAPGSGEGESDVHGAAVEGVLNDHLCAE</sequence>
<dbReference type="AlphaFoldDB" id="A0A0E0PIT0"/>
<protein>
    <submittedName>
        <fullName evidence="2">Uncharacterized protein</fullName>
    </submittedName>
</protein>
<feature type="compositionally biased region" description="Gly residues" evidence="1">
    <location>
        <begin position="121"/>
        <end position="131"/>
    </location>
</feature>
<keyword evidence="3" id="KW-1185">Reference proteome</keyword>
<evidence type="ECO:0000313" key="3">
    <source>
        <dbReference type="Proteomes" id="UP000008022"/>
    </source>
</evidence>